<accession>A0A853A346</accession>
<dbReference type="InterPro" id="IPR053140">
    <property type="entry name" value="GDSL_Rv0518-like"/>
</dbReference>
<protein>
    <submittedName>
        <fullName evidence="3">Lysophospholipase L1-like esterase</fullName>
    </submittedName>
</protein>
<dbReference type="AlphaFoldDB" id="A0A853A346"/>
<sequence>MRPDLTRPNASYLALGDSFTEGLHDEVGPLGRHRGWADRVADALAAHHGGLRYANLAVRGRLLDQVVAEQLPVALRRAPELVSFHAGGNDVLRPRVDVDAVVARYEAAVGRLRARGGAVLLFTVIERAGGSGRTAERLAARFARFNASVRAVAERHGCLLVDAAAHPVFTDRRLWHEDRLHLGPAGHARMAAAVLEALEVTEPALLGGEPGWWRLPLAAAGPRDRGADLAADLLWVRRHLLPWVGRRLRGVSSGDALLPKQPEPIHLAPPVLPPPARPTSTATTD</sequence>
<evidence type="ECO:0000313" key="4">
    <source>
        <dbReference type="Proteomes" id="UP000567795"/>
    </source>
</evidence>
<dbReference type="Proteomes" id="UP000567795">
    <property type="component" value="Unassembled WGS sequence"/>
</dbReference>
<evidence type="ECO:0000313" key="3">
    <source>
        <dbReference type="EMBL" id="NYI04898.1"/>
    </source>
</evidence>
<dbReference type="InterPro" id="IPR036514">
    <property type="entry name" value="SGNH_hydro_sf"/>
</dbReference>
<dbReference type="PANTHER" id="PTHR43784">
    <property type="entry name" value="GDSL-LIKE LIPASE/ACYLHYDROLASE, PUTATIVE (AFU_ORTHOLOGUE AFUA_2G00820)-RELATED"/>
    <property type="match status" value="1"/>
</dbReference>
<dbReference type="PANTHER" id="PTHR43784:SF2">
    <property type="entry name" value="GDSL-LIKE LIPASE_ACYLHYDROLASE, PUTATIVE (AFU_ORTHOLOGUE AFUA_2G00820)-RELATED"/>
    <property type="match status" value="1"/>
</dbReference>
<dbReference type="Gene3D" id="3.40.50.1110">
    <property type="entry name" value="SGNH hydrolase"/>
    <property type="match status" value="1"/>
</dbReference>
<evidence type="ECO:0000259" key="2">
    <source>
        <dbReference type="Pfam" id="PF13472"/>
    </source>
</evidence>
<dbReference type="InterPro" id="IPR013830">
    <property type="entry name" value="SGNH_hydro"/>
</dbReference>
<keyword evidence="4" id="KW-1185">Reference proteome</keyword>
<feature type="domain" description="SGNH hydrolase-type esterase" evidence="2">
    <location>
        <begin position="14"/>
        <end position="189"/>
    </location>
</feature>
<reference evidence="3 4" key="1">
    <citation type="submission" date="2020-07" db="EMBL/GenBank/DDBJ databases">
        <title>Sequencing the genomes of 1000 actinobacteria strains.</title>
        <authorList>
            <person name="Klenk H.-P."/>
        </authorList>
    </citation>
    <scope>NUCLEOTIDE SEQUENCE [LARGE SCALE GENOMIC DNA]</scope>
    <source>
        <strain evidence="3 4">DSM 42178</strain>
    </source>
</reference>
<organism evidence="3 4">
    <name type="scientific">Allostreptomyces psammosilenae</name>
    <dbReference type="NCBI Taxonomy" id="1892865"/>
    <lineage>
        <taxon>Bacteria</taxon>
        <taxon>Bacillati</taxon>
        <taxon>Actinomycetota</taxon>
        <taxon>Actinomycetes</taxon>
        <taxon>Kitasatosporales</taxon>
        <taxon>Streptomycetaceae</taxon>
        <taxon>Allostreptomyces</taxon>
    </lineage>
</organism>
<dbReference type="RefSeq" id="WP_312892514.1">
    <property type="nucleotide sequence ID" value="NZ_JACBZD010000001.1"/>
</dbReference>
<proteinExistence type="predicted"/>
<dbReference type="EMBL" id="JACBZD010000001">
    <property type="protein sequence ID" value="NYI04898.1"/>
    <property type="molecule type" value="Genomic_DNA"/>
</dbReference>
<name>A0A853A346_9ACTN</name>
<dbReference type="CDD" id="cd01832">
    <property type="entry name" value="SGNH_hydrolase_like_1"/>
    <property type="match status" value="1"/>
</dbReference>
<dbReference type="SUPFAM" id="SSF52266">
    <property type="entry name" value="SGNH hydrolase"/>
    <property type="match status" value="1"/>
</dbReference>
<gene>
    <name evidence="3" type="ORF">FHU37_001841</name>
</gene>
<feature type="region of interest" description="Disordered" evidence="1">
    <location>
        <begin position="260"/>
        <end position="285"/>
    </location>
</feature>
<evidence type="ECO:0000256" key="1">
    <source>
        <dbReference type="SAM" id="MobiDB-lite"/>
    </source>
</evidence>
<comment type="caution">
    <text evidence="3">The sequence shown here is derived from an EMBL/GenBank/DDBJ whole genome shotgun (WGS) entry which is preliminary data.</text>
</comment>
<dbReference type="Pfam" id="PF13472">
    <property type="entry name" value="Lipase_GDSL_2"/>
    <property type="match status" value="1"/>
</dbReference>